<organism evidence="1 2">
    <name type="scientific">Marinobacter metalliresistant</name>
    <dbReference type="NCBI Taxonomy" id="2961995"/>
    <lineage>
        <taxon>Bacteria</taxon>
        <taxon>Pseudomonadati</taxon>
        <taxon>Pseudomonadota</taxon>
        <taxon>Gammaproteobacteria</taxon>
        <taxon>Pseudomonadales</taxon>
        <taxon>Marinobacteraceae</taxon>
        <taxon>Marinobacter</taxon>
    </lineage>
</organism>
<sequence>MTSKHPLEEFHDNFFDLYSFDHSAGHCKVIFDELDVLVLCLEKSGSWEQSLRDITNLDEITLTKSNSIAEKKVSILHDQFVNELKLPKQKLQEIYYGNNKQQKYIAWFYTEEEVGEMFNDAVYLFGQYG</sequence>
<reference evidence="1 2" key="1">
    <citation type="submission" date="2022-07" db="EMBL/GenBank/DDBJ databases">
        <title>A copper resistant bacterium isolated from sediment samples of deep sea hydrothermal areas.</title>
        <authorList>
            <person name="Zeng X."/>
        </authorList>
    </citation>
    <scope>NUCLEOTIDE SEQUENCE [LARGE SCALE GENOMIC DNA]</scope>
    <source>
        <strain evidence="2">CuT 6</strain>
    </source>
</reference>
<keyword evidence="2" id="KW-1185">Reference proteome</keyword>
<gene>
    <name evidence="1" type="ORF">NLK58_06085</name>
</gene>
<evidence type="ECO:0000313" key="2">
    <source>
        <dbReference type="Proteomes" id="UP001475781"/>
    </source>
</evidence>
<dbReference type="RefSeq" id="WP_341582307.1">
    <property type="nucleotide sequence ID" value="NZ_CP101118.1"/>
</dbReference>
<dbReference type="Proteomes" id="UP001475781">
    <property type="component" value="Chromosome"/>
</dbReference>
<proteinExistence type="predicted"/>
<dbReference type="EMBL" id="CP101118">
    <property type="protein sequence ID" value="WZF89764.1"/>
    <property type="molecule type" value="Genomic_DNA"/>
</dbReference>
<name>A0ABZ2W4S2_9GAMM</name>
<accession>A0ABZ2W4S2</accession>
<protein>
    <submittedName>
        <fullName evidence="1">Uncharacterized protein</fullName>
    </submittedName>
</protein>
<evidence type="ECO:0000313" key="1">
    <source>
        <dbReference type="EMBL" id="WZF89764.1"/>
    </source>
</evidence>